<dbReference type="SUPFAM" id="SSF75217">
    <property type="entry name" value="alpha/beta knot"/>
    <property type="match status" value="1"/>
</dbReference>
<organism evidence="6">
    <name type="scientific">uncultured Nocardioidaceae bacterium</name>
    <dbReference type="NCBI Taxonomy" id="253824"/>
    <lineage>
        <taxon>Bacteria</taxon>
        <taxon>Bacillati</taxon>
        <taxon>Actinomycetota</taxon>
        <taxon>Actinomycetes</taxon>
        <taxon>Propionibacteriales</taxon>
        <taxon>Nocardioidaceae</taxon>
        <taxon>environmental samples</taxon>
    </lineage>
</organism>
<dbReference type="Pfam" id="PF22435">
    <property type="entry name" value="MRM3-like_sub_bind"/>
    <property type="match status" value="1"/>
</dbReference>
<name>A0A6J4MTV0_9ACTN</name>
<dbReference type="InterPro" id="IPR029064">
    <property type="entry name" value="Ribosomal_eL30-like_sf"/>
</dbReference>
<feature type="domain" description="MRM3-like substrate binding" evidence="5">
    <location>
        <begin position="19"/>
        <end position="108"/>
    </location>
</feature>
<dbReference type="Gene3D" id="3.40.1280.10">
    <property type="match status" value="1"/>
</dbReference>
<reference evidence="6" key="1">
    <citation type="submission" date="2020-02" db="EMBL/GenBank/DDBJ databases">
        <authorList>
            <person name="Meier V. D."/>
        </authorList>
    </citation>
    <scope>NUCLEOTIDE SEQUENCE</scope>
    <source>
        <strain evidence="6">AVDCRST_MAG21</strain>
    </source>
</reference>
<evidence type="ECO:0000259" key="4">
    <source>
        <dbReference type="Pfam" id="PF00588"/>
    </source>
</evidence>
<evidence type="ECO:0000313" key="6">
    <source>
        <dbReference type="EMBL" id="CAA9368620.1"/>
    </source>
</evidence>
<dbReference type="SUPFAM" id="SSF55315">
    <property type="entry name" value="L30e-like"/>
    <property type="match status" value="1"/>
</dbReference>
<dbReference type="AlphaFoldDB" id="A0A6J4MTV0"/>
<dbReference type="PANTHER" id="PTHR43191">
    <property type="entry name" value="RRNA METHYLTRANSFERASE 3"/>
    <property type="match status" value="1"/>
</dbReference>
<dbReference type="Gene3D" id="3.30.1330.30">
    <property type="match status" value="1"/>
</dbReference>
<dbReference type="InterPro" id="IPR001537">
    <property type="entry name" value="SpoU_MeTrfase"/>
</dbReference>
<evidence type="ECO:0000259" key="5">
    <source>
        <dbReference type="Pfam" id="PF22435"/>
    </source>
</evidence>
<keyword evidence="3" id="KW-0808">Transferase</keyword>
<dbReference type="EMBL" id="CADCUL010000055">
    <property type="protein sequence ID" value="CAA9368620.1"/>
    <property type="molecule type" value="Genomic_DNA"/>
</dbReference>
<dbReference type="PANTHER" id="PTHR43191:SF2">
    <property type="entry name" value="RRNA METHYLTRANSFERASE 3, MITOCHONDRIAL"/>
    <property type="match status" value="1"/>
</dbReference>
<dbReference type="InterPro" id="IPR053888">
    <property type="entry name" value="MRM3-like_sub_bind"/>
</dbReference>
<evidence type="ECO:0000256" key="2">
    <source>
        <dbReference type="ARBA" id="ARBA00022603"/>
    </source>
</evidence>
<protein>
    <submittedName>
        <fullName evidence="6">RNA methylase DR1017</fullName>
    </submittedName>
</protein>
<feature type="domain" description="tRNA/rRNA methyltransferase SpoU type" evidence="4">
    <location>
        <begin position="127"/>
        <end position="266"/>
    </location>
</feature>
<keyword evidence="2 6" id="KW-0489">Methyltransferase</keyword>
<accession>A0A6J4MTV0</accession>
<dbReference type="GO" id="GO:0006396">
    <property type="term" value="P:RNA processing"/>
    <property type="evidence" value="ECO:0007669"/>
    <property type="project" value="InterPro"/>
</dbReference>
<sequence length="281" mass="29430">MSSNDGPASPSVDITSPANPRVKWLVGLRKRRHRLSERVTLVEGYDELRLVLDAGVVPQTLYYAPALVGPEEQAVRQQVASLGTQVVSTSPAAFARASYRDGPDGWLAVVADPARPLDAISLSDTPLVLVSEGVEKPGNLGAMLRTAEAAGVDAVVAASPVTDWGNPNVVRASKGTVFTLPVASATTAEVYDWARLRGLRLIAATPQTDTPIGAVDLTGPTAVVVGAEHTGVSDTWLAAADVAAKVPMFGRVNSLNVATSAALVVYEAVRQRASDRWQTGC</sequence>
<comment type="similarity">
    <text evidence="1">Belongs to the class IV-like SAM-binding methyltransferase superfamily. RNA methyltransferase TrmH family.</text>
</comment>
<dbReference type="InterPro" id="IPR029026">
    <property type="entry name" value="tRNA_m1G_MTases_N"/>
</dbReference>
<dbReference type="GO" id="GO:0003723">
    <property type="term" value="F:RNA binding"/>
    <property type="evidence" value="ECO:0007669"/>
    <property type="project" value="InterPro"/>
</dbReference>
<gene>
    <name evidence="6" type="ORF">AVDCRST_MAG21-446</name>
</gene>
<evidence type="ECO:0000256" key="3">
    <source>
        <dbReference type="ARBA" id="ARBA00022679"/>
    </source>
</evidence>
<dbReference type="GO" id="GO:0008173">
    <property type="term" value="F:RNA methyltransferase activity"/>
    <property type="evidence" value="ECO:0007669"/>
    <property type="project" value="InterPro"/>
</dbReference>
<dbReference type="InterPro" id="IPR029028">
    <property type="entry name" value="Alpha/beta_knot_MTases"/>
</dbReference>
<dbReference type="InterPro" id="IPR051259">
    <property type="entry name" value="rRNA_Methyltransferase"/>
</dbReference>
<dbReference type="GO" id="GO:0032259">
    <property type="term" value="P:methylation"/>
    <property type="evidence" value="ECO:0007669"/>
    <property type="project" value="UniProtKB-KW"/>
</dbReference>
<evidence type="ECO:0000256" key="1">
    <source>
        <dbReference type="ARBA" id="ARBA00007228"/>
    </source>
</evidence>
<proteinExistence type="inferred from homology"/>
<dbReference type="Pfam" id="PF00588">
    <property type="entry name" value="SpoU_methylase"/>
    <property type="match status" value="1"/>
</dbReference>